<organism evidence="2 3">
    <name type="scientific">Nitzschia inconspicua</name>
    <dbReference type="NCBI Taxonomy" id="303405"/>
    <lineage>
        <taxon>Eukaryota</taxon>
        <taxon>Sar</taxon>
        <taxon>Stramenopiles</taxon>
        <taxon>Ochrophyta</taxon>
        <taxon>Bacillariophyta</taxon>
        <taxon>Bacillariophyceae</taxon>
        <taxon>Bacillariophycidae</taxon>
        <taxon>Bacillariales</taxon>
        <taxon>Bacillariaceae</taxon>
        <taxon>Nitzschia</taxon>
    </lineage>
</organism>
<dbReference type="EMBL" id="JAGRRH010000017">
    <property type="protein sequence ID" value="KAG7352309.1"/>
    <property type="molecule type" value="Genomic_DNA"/>
</dbReference>
<accession>A0A9K3KYD2</accession>
<comment type="caution">
    <text evidence="2">The sequence shown here is derived from an EMBL/GenBank/DDBJ whole genome shotgun (WGS) entry which is preliminary data.</text>
</comment>
<sequence>MNNREASNSKKHHSMTEPNRRNKDKEGRSERPHDTWYYSSNHVLINRERMMRGIAPLMRTTAFDEVARKIAIAAAKKVEPRDVSTNQMFRQLKCDGTILQGPSIRAIHNRIMTTSSKGRDRILQESYQQFGIGTYKNADGVLFVVQIFSKIGRVEL</sequence>
<gene>
    <name evidence="2" type="ORF">IV203_008357</name>
</gene>
<name>A0A9K3KYD2_9STRA</name>
<reference evidence="2" key="2">
    <citation type="submission" date="2021-04" db="EMBL/GenBank/DDBJ databases">
        <authorList>
            <person name="Podell S."/>
        </authorList>
    </citation>
    <scope>NUCLEOTIDE SEQUENCE</scope>
    <source>
        <strain evidence="2">Hildebrandi</strain>
    </source>
</reference>
<proteinExistence type="predicted"/>
<reference evidence="2" key="1">
    <citation type="journal article" date="2021" name="Sci. Rep.">
        <title>Diploid genomic architecture of Nitzschia inconspicua, an elite biomass production diatom.</title>
        <authorList>
            <person name="Oliver A."/>
            <person name="Podell S."/>
            <person name="Pinowska A."/>
            <person name="Traller J.C."/>
            <person name="Smith S.R."/>
            <person name="McClure R."/>
            <person name="Beliaev A."/>
            <person name="Bohutskyi P."/>
            <person name="Hill E.A."/>
            <person name="Rabines A."/>
            <person name="Zheng H."/>
            <person name="Allen L.Z."/>
            <person name="Kuo A."/>
            <person name="Grigoriev I.V."/>
            <person name="Allen A.E."/>
            <person name="Hazlebeck D."/>
            <person name="Allen E.E."/>
        </authorList>
    </citation>
    <scope>NUCLEOTIDE SEQUENCE</scope>
    <source>
        <strain evidence="2">Hildebrandi</strain>
    </source>
</reference>
<dbReference type="AlphaFoldDB" id="A0A9K3KYD2"/>
<evidence type="ECO:0000313" key="3">
    <source>
        <dbReference type="Proteomes" id="UP000693970"/>
    </source>
</evidence>
<evidence type="ECO:0000256" key="1">
    <source>
        <dbReference type="SAM" id="MobiDB-lite"/>
    </source>
</evidence>
<feature type="region of interest" description="Disordered" evidence="1">
    <location>
        <begin position="1"/>
        <end position="33"/>
    </location>
</feature>
<protein>
    <submittedName>
        <fullName evidence="2">Uncharacterized protein</fullName>
    </submittedName>
</protein>
<feature type="compositionally biased region" description="Basic and acidic residues" evidence="1">
    <location>
        <begin position="14"/>
        <end position="33"/>
    </location>
</feature>
<evidence type="ECO:0000313" key="2">
    <source>
        <dbReference type="EMBL" id="KAG7352309.1"/>
    </source>
</evidence>
<dbReference type="OrthoDB" id="46731at2759"/>
<dbReference type="Proteomes" id="UP000693970">
    <property type="component" value="Unassembled WGS sequence"/>
</dbReference>
<keyword evidence="3" id="KW-1185">Reference proteome</keyword>